<protein>
    <submittedName>
        <fullName evidence="2">DUF3027 domain-containing protein</fullName>
    </submittedName>
</protein>
<keyword evidence="3" id="KW-1185">Reference proteome</keyword>
<evidence type="ECO:0000256" key="1">
    <source>
        <dbReference type="SAM" id="MobiDB-lite"/>
    </source>
</evidence>
<evidence type="ECO:0000313" key="3">
    <source>
        <dbReference type="Proteomes" id="UP000235703"/>
    </source>
</evidence>
<dbReference type="Pfam" id="PF11228">
    <property type="entry name" value="DUF3027"/>
    <property type="match status" value="1"/>
</dbReference>
<dbReference type="OrthoDB" id="3210158at2"/>
<feature type="region of interest" description="Disordered" evidence="1">
    <location>
        <begin position="15"/>
        <end position="62"/>
    </location>
</feature>
<feature type="compositionally biased region" description="Acidic residues" evidence="1">
    <location>
        <begin position="306"/>
        <end position="326"/>
    </location>
</feature>
<dbReference type="AlphaFoldDB" id="A0A2N6PHI8"/>
<proteinExistence type="predicted"/>
<organism evidence="2 3">
    <name type="scientific">Brevibacterium luteolum</name>
    <dbReference type="NCBI Taxonomy" id="199591"/>
    <lineage>
        <taxon>Bacteria</taxon>
        <taxon>Bacillati</taxon>
        <taxon>Actinomycetota</taxon>
        <taxon>Actinomycetes</taxon>
        <taxon>Micrococcales</taxon>
        <taxon>Brevibacteriaceae</taxon>
        <taxon>Brevibacterium</taxon>
    </lineage>
</organism>
<dbReference type="RefSeq" id="WP_102161940.1">
    <property type="nucleotide sequence ID" value="NZ_PNFZ01000003.1"/>
</dbReference>
<gene>
    <name evidence="2" type="ORF">CJ198_07170</name>
</gene>
<dbReference type="InterPro" id="IPR021391">
    <property type="entry name" value="DUF3027"/>
</dbReference>
<feature type="compositionally biased region" description="Low complexity" evidence="1">
    <location>
        <begin position="351"/>
        <end position="363"/>
    </location>
</feature>
<comment type="caution">
    <text evidence="2">The sequence shown here is derived from an EMBL/GenBank/DDBJ whole genome shotgun (WGS) entry which is preliminary data.</text>
</comment>
<accession>A0A2N6PHI8</accession>
<dbReference type="Proteomes" id="UP000235703">
    <property type="component" value="Unassembled WGS sequence"/>
</dbReference>
<feature type="compositionally biased region" description="Polar residues" evidence="1">
    <location>
        <begin position="327"/>
        <end position="350"/>
    </location>
</feature>
<feature type="compositionally biased region" description="Low complexity" evidence="1">
    <location>
        <begin position="20"/>
        <end position="57"/>
    </location>
</feature>
<sequence length="374" mass="39614">MSHLFDAWLEDMRASRSRTGASPADSGEPAAAAAPEAGEPEAAAAADPQSAETAAEAPRTSRRSAKIADDALLLAAVDIAREAIAEAAEAEHIGGHLSAVMEGQRLATHAFACTMPGYRGWHWVAVLARAPRSKKVTVCETALLPGEDALVAPRWVPWSERLQPGDMSARDVLPKVLDDPNLEQSFEQVGGEDTGLGPDDEIDQIPNFEWGLGRRRVLSREGIANAATRWENSDAGPEGDFARRASAHCSTCGYLMPMAGSLRTQFGVCANEWSPFDGRVVALDNGCGAHSETDERRKPEPIPDPVIDDLDEDFDMVATTSDDDSGSIEQSDSSEQPGTSETSGADTAQPATASGAAEANTAAEPEREEAHASR</sequence>
<name>A0A2N6PHI8_9MICO</name>
<feature type="region of interest" description="Disordered" evidence="1">
    <location>
        <begin position="288"/>
        <end position="374"/>
    </location>
</feature>
<feature type="compositionally biased region" description="Basic and acidic residues" evidence="1">
    <location>
        <begin position="364"/>
        <end position="374"/>
    </location>
</feature>
<dbReference type="EMBL" id="PNFZ01000003">
    <property type="protein sequence ID" value="PMB98144.1"/>
    <property type="molecule type" value="Genomic_DNA"/>
</dbReference>
<feature type="compositionally biased region" description="Basic and acidic residues" evidence="1">
    <location>
        <begin position="291"/>
        <end position="301"/>
    </location>
</feature>
<evidence type="ECO:0000313" key="2">
    <source>
        <dbReference type="EMBL" id="PMB98144.1"/>
    </source>
</evidence>
<reference evidence="2 3" key="1">
    <citation type="submission" date="2017-09" db="EMBL/GenBank/DDBJ databases">
        <title>Bacterial strain isolated from the female urinary microbiota.</title>
        <authorList>
            <person name="Thomas-White K."/>
            <person name="Kumar N."/>
            <person name="Forster S."/>
            <person name="Putonti C."/>
            <person name="Lawley T."/>
            <person name="Wolfe A.J."/>
        </authorList>
    </citation>
    <scope>NUCLEOTIDE SEQUENCE [LARGE SCALE GENOMIC DNA]</scope>
    <source>
        <strain evidence="2 3">UMB0680</strain>
    </source>
</reference>